<dbReference type="Proteomes" id="UP000008144">
    <property type="component" value="Chromosome 11"/>
</dbReference>
<dbReference type="FunCoup" id="H2XUV6">
    <property type="interactions" value="1016"/>
</dbReference>
<evidence type="ECO:0000256" key="3">
    <source>
        <dbReference type="ARBA" id="ARBA00020977"/>
    </source>
</evidence>
<reference evidence="11" key="2">
    <citation type="journal article" date="2008" name="Genome Biol.">
        <title>Improved genome assembly and evidence-based global gene model set for the chordate Ciona intestinalis: new insight into intron and operon populations.</title>
        <authorList>
            <person name="Satou Y."/>
            <person name="Mineta K."/>
            <person name="Ogasawara M."/>
            <person name="Sasakura Y."/>
            <person name="Shoguchi E."/>
            <person name="Ueno K."/>
            <person name="Yamada L."/>
            <person name="Matsumoto J."/>
            <person name="Wasserscheid J."/>
            <person name="Dewar K."/>
            <person name="Wiley G.B."/>
            <person name="Macmil S.L."/>
            <person name="Roe B.A."/>
            <person name="Zeller R.W."/>
            <person name="Hastings K.E."/>
            <person name="Lemaire P."/>
            <person name="Lindquist E."/>
            <person name="Endo T."/>
            <person name="Hotta K."/>
            <person name="Inaba K."/>
        </authorList>
    </citation>
    <scope>NUCLEOTIDE SEQUENCE [LARGE SCALE GENOMIC DNA]</scope>
    <source>
        <strain evidence="11">wild type</strain>
    </source>
</reference>
<sequence length="725" mass="82365">MEKSKRPKVSLLPIAPSTLCFDKNEFMKADFSVDHFVADCRRRVQLETLRQDLEIYFKVLKNAMIELINKDYADFVNLSSNLVGMNKAIELLREPLSKIKVDVGEVVEVMKNKVEEVERSLGHQKMVGEKRILLSHMKGLLQAVEKIEHIQRSDDSNTGQSINLFSDSYFKLVLERIAGEFNQLQHHATFCKGLPVLNHIRPRISDITSNLQNGLEGELVQGIASSDLRSIHRCLNSYALIGKTKDAESLVRAHVVQPCLHQVIVEHNGDSGINNLKYLFNKILESVPAQLKLLCDITSGRQLQLGDQFRGIPGYDFMINSAWPEVVSSLETNLPGIFASGDPDMFHKRYKLCMEFICNFERHCGSQASIIKLRQSDSYNVLMTHWSLPVYFQIRFQEIGGNFESVLSNTEQALLSEEGKTFRLKSTSVLWDCIRRCWNIDVFLPSLMHRFWKLTLQLLARYKTWIQKIQREQIANDSQFPLGKVAEIALDIEALVDHVNTFYLDEIQPKATKQGLKDVDILQKYPNIPINPGALNDIFSELKTHKDDLINHIVTSLSSQSIVFLKQAQDVPRLFRKTNRPTPTEQSTYVTNLMKPIVAFHGGQTSYINDELLSHWLTQVAIPISDRFHSVVSEVLTSVRKMEESLLRLQKMRSGGKSSSSNLAALAGSSLSDDDKIRLQLFIDVTSFGKQMSACGGKMDTIPVYQKLFQLVEEAKKNPRQNQGP</sequence>
<keyword evidence="12" id="KW-1185">Reference proteome</keyword>
<dbReference type="Pfam" id="PF06148">
    <property type="entry name" value="COG2_N"/>
    <property type="match status" value="1"/>
</dbReference>
<dbReference type="InterPro" id="IPR024602">
    <property type="entry name" value="COG_su2_N"/>
</dbReference>
<dbReference type="GO" id="GO:0000139">
    <property type="term" value="C:Golgi membrane"/>
    <property type="evidence" value="ECO:0007669"/>
    <property type="project" value="UniProtKB-SubCell"/>
</dbReference>
<evidence type="ECO:0000313" key="11">
    <source>
        <dbReference type="Ensembl" id="ENSCINP00000033440.1"/>
    </source>
</evidence>
<dbReference type="STRING" id="7719.ENSCINP00000033440"/>
<evidence type="ECO:0000256" key="8">
    <source>
        <dbReference type="ARBA" id="ARBA00031344"/>
    </source>
</evidence>
<organism evidence="11 12">
    <name type="scientific">Ciona intestinalis</name>
    <name type="common">Transparent sea squirt</name>
    <name type="synonym">Ascidia intestinalis</name>
    <dbReference type="NCBI Taxonomy" id="7719"/>
    <lineage>
        <taxon>Eukaryota</taxon>
        <taxon>Metazoa</taxon>
        <taxon>Chordata</taxon>
        <taxon>Tunicata</taxon>
        <taxon>Ascidiacea</taxon>
        <taxon>Phlebobranchia</taxon>
        <taxon>Cionidae</taxon>
        <taxon>Ciona</taxon>
    </lineage>
</organism>
<dbReference type="InParanoid" id="H2XUV6"/>
<dbReference type="GeneTree" id="ENSGT00390000012040"/>
<keyword evidence="7" id="KW-0472">Membrane</keyword>
<dbReference type="PANTHER" id="PTHR12961">
    <property type="entry name" value="CONSERVED OLIGOMERIC GOLGI COMPLEX COMPONENT 2"/>
    <property type="match status" value="1"/>
</dbReference>
<dbReference type="EMBL" id="EAAA01000786">
    <property type="status" value="NOT_ANNOTATED_CDS"/>
    <property type="molecule type" value="Genomic_DNA"/>
</dbReference>
<evidence type="ECO:0000259" key="9">
    <source>
        <dbReference type="Pfam" id="PF06148"/>
    </source>
</evidence>
<comment type="similarity">
    <text evidence="2">Belongs to the COG2 family.</text>
</comment>
<evidence type="ECO:0000256" key="1">
    <source>
        <dbReference type="ARBA" id="ARBA00004395"/>
    </source>
</evidence>
<reference evidence="11" key="3">
    <citation type="submission" date="2025-08" db="UniProtKB">
        <authorList>
            <consortium name="Ensembl"/>
        </authorList>
    </citation>
    <scope>IDENTIFICATION</scope>
</reference>
<dbReference type="GO" id="GO:0015031">
    <property type="term" value="P:protein transport"/>
    <property type="evidence" value="ECO:0007669"/>
    <property type="project" value="UniProtKB-KW"/>
</dbReference>
<evidence type="ECO:0000259" key="10">
    <source>
        <dbReference type="Pfam" id="PF12022"/>
    </source>
</evidence>
<dbReference type="OMA" id="CWAEGVY"/>
<evidence type="ECO:0000256" key="7">
    <source>
        <dbReference type="ARBA" id="ARBA00023136"/>
    </source>
</evidence>
<keyword evidence="5" id="KW-0653">Protein transport</keyword>
<dbReference type="Pfam" id="PF12022">
    <property type="entry name" value="COG2_C"/>
    <property type="match status" value="1"/>
</dbReference>
<dbReference type="GO" id="GO:0007030">
    <property type="term" value="P:Golgi organization"/>
    <property type="evidence" value="ECO:0000318"/>
    <property type="project" value="GO_Central"/>
</dbReference>
<dbReference type="InterPro" id="IPR009316">
    <property type="entry name" value="COG2"/>
</dbReference>
<keyword evidence="6" id="KW-0333">Golgi apparatus</keyword>
<dbReference type="GO" id="GO:0006891">
    <property type="term" value="P:intra-Golgi vesicle-mediated transport"/>
    <property type="evidence" value="ECO:0000318"/>
    <property type="project" value="GO_Central"/>
</dbReference>
<dbReference type="PANTHER" id="PTHR12961:SF0">
    <property type="entry name" value="CONSERVED OLIGOMERIC GOLGI COMPLEX SUBUNIT 2"/>
    <property type="match status" value="1"/>
</dbReference>
<evidence type="ECO:0000256" key="6">
    <source>
        <dbReference type="ARBA" id="ARBA00023034"/>
    </source>
</evidence>
<accession>H2XUV6</accession>
<feature type="domain" description="Conserved oligomeric Golgi complex subunit 2 N-terminal" evidence="9">
    <location>
        <begin position="19"/>
        <end position="92"/>
    </location>
</feature>
<feature type="domain" description="COG complex component COG2 C-terminal" evidence="10">
    <location>
        <begin position="385"/>
        <end position="685"/>
    </location>
</feature>
<evidence type="ECO:0000313" key="12">
    <source>
        <dbReference type="Proteomes" id="UP000008144"/>
    </source>
</evidence>
<dbReference type="InterPro" id="IPR024603">
    <property type="entry name" value="COG_complex_COG2_C"/>
</dbReference>
<evidence type="ECO:0000256" key="5">
    <source>
        <dbReference type="ARBA" id="ARBA00022927"/>
    </source>
</evidence>
<dbReference type="Ensembl" id="ENSCINT00000034362.1">
    <property type="protein sequence ID" value="ENSCINP00000033440.1"/>
    <property type="gene ID" value="ENSCING00000018040.1"/>
</dbReference>
<dbReference type="GO" id="GO:0017119">
    <property type="term" value="C:Golgi transport complex"/>
    <property type="evidence" value="ECO:0000318"/>
    <property type="project" value="GO_Central"/>
</dbReference>
<reference evidence="11" key="4">
    <citation type="submission" date="2025-09" db="UniProtKB">
        <authorList>
            <consortium name="Ensembl"/>
        </authorList>
    </citation>
    <scope>IDENTIFICATION</scope>
</reference>
<dbReference type="AlphaFoldDB" id="H2XUV6"/>
<keyword evidence="4" id="KW-0813">Transport</keyword>
<comment type="subcellular location">
    <subcellularLocation>
        <location evidence="1">Golgi apparatus membrane</location>
        <topology evidence="1">Peripheral membrane protein</topology>
    </subcellularLocation>
</comment>
<proteinExistence type="inferred from homology"/>
<protein>
    <recommendedName>
        <fullName evidence="3">Conserved oligomeric Golgi complex subunit 2</fullName>
    </recommendedName>
    <alternativeName>
        <fullName evidence="8">Component of oligomeric Golgi complex 2</fullName>
    </alternativeName>
</protein>
<reference evidence="12" key="1">
    <citation type="journal article" date="2002" name="Science">
        <title>The draft genome of Ciona intestinalis: insights into chordate and vertebrate origins.</title>
        <authorList>
            <person name="Dehal P."/>
            <person name="Satou Y."/>
            <person name="Campbell R.K."/>
            <person name="Chapman J."/>
            <person name="Degnan B."/>
            <person name="De Tomaso A."/>
            <person name="Davidson B."/>
            <person name="Di Gregorio A."/>
            <person name="Gelpke M."/>
            <person name="Goodstein D.M."/>
            <person name="Harafuji N."/>
            <person name="Hastings K.E."/>
            <person name="Ho I."/>
            <person name="Hotta K."/>
            <person name="Huang W."/>
            <person name="Kawashima T."/>
            <person name="Lemaire P."/>
            <person name="Martinez D."/>
            <person name="Meinertzhagen I.A."/>
            <person name="Necula S."/>
            <person name="Nonaka M."/>
            <person name="Putnam N."/>
            <person name="Rash S."/>
            <person name="Saiga H."/>
            <person name="Satake M."/>
            <person name="Terry A."/>
            <person name="Yamada L."/>
            <person name="Wang H.G."/>
            <person name="Awazu S."/>
            <person name="Azumi K."/>
            <person name="Boore J."/>
            <person name="Branno M."/>
            <person name="Chin-Bow S."/>
            <person name="DeSantis R."/>
            <person name="Doyle S."/>
            <person name="Francino P."/>
            <person name="Keys D.N."/>
            <person name="Haga S."/>
            <person name="Hayashi H."/>
            <person name="Hino K."/>
            <person name="Imai K.S."/>
            <person name="Inaba K."/>
            <person name="Kano S."/>
            <person name="Kobayashi K."/>
            <person name="Kobayashi M."/>
            <person name="Lee B.I."/>
            <person name="Makabe K.W."/>
            <person name="Manohar C."/>
            <person name="Matassi G."/>
            <person name="Medina M."/>
            <person name="Mochizuki Y."/>
            <person name="Mount S."/>
            <person name="Morishita T."/>
            <person name="Miura S."/>
            <person name="Nakayama A."/>
            <person name="Nishizaka S."/>
            <person name="Nomoto H."/>
            <person name="Ohta F."/>
            <person name="Oishi K."/>
            <person name="Rigoutsos I."/>
            <person name="Sano M."/>
            <person name="Sasaki A."/>
            <person name="Sasakura Y."/>
            <person name="Shoguchi E."/>
            <person name="Shin-i T."/>
            <person name="Spagnuolo A."/>
            <person name="Stainier D."/>
            <person name="Suzuki M.M."/>
            <person name="Tassy O."/>
            <person name="Takatori N."/>
            <person name="Tokuoka M."/>
            <person name="Yagi K."/>
            <person name="Yoshizaki F."/>
            <person name="Wada S."/>
            <person name="Zhang C."/>
            <person name="Hyatt P.D."/>
            <person name="Larimer F."/>
            <person name="Detter C."/>
            <person name="Doggett N."/>
            <person name="Glavina T."/>
            <person name="Hawkins T."/>
            <person name="Richardson P."/>
            <person name="Lucas S."/>
            <person name="Kohara Y."/>
            <person name="Levine M."/>
            <person name="Satoh N."/>
            <person name="Rokhsar D.S."/>
        </authorList>
    </citation>
    <scope>NUCLEOTIDE SEQUENCE [LARGE SCALE GENOMIC DNA]</scope>
</reference>
<name>H2XUV6_CIOIN</name>
<evidence type="ECO:0000256" key="4">
    <source>
        <dbReference type="ARBA" id="ARBA00022448"/>
    </source>
</evidence>
<evidence type="ECO:0000256" key="2">
    <source>
        <dbReference type="ARBA" id="ARBA00007603"/>
    </source>
</evidence>